<comment type="caution">
    <text evidence="2">The sequence shown here is derived from an EMBL/GenBank/DDBJ whole genome shotgun (WGS) entry which is preliminary data.</text>
</comment>
<accession>A0A656QT48</accession>
<dbReference type="RefSeq" id="WP_008346140.1">
    <property type="nucleotide sequence ID" value="NZ_CP084286.1"/>
</dbReference>
<dbReference type="Proteomes" id="UP000027451">
    <property type="component" value="Unassembled WGS sequence"/>
</dbReference>
<dbReference type="EMBL" id="JFHD01000001">
    <property type="protein sequence ID" value="KDR33733.1"/>
    <property type="molecule type" value="Genomic_DNA"/>
</dbReference>
<name>A0A656QT48_9BURK</name>
<keyword evidence="3" id="KW-1185">Reference proteome</keyword>
<organism evidence="2 3">
    <name type="scientific">Caballeronia zhejiangensis</name>
    <dbReference type="NCBI Taxonomy" id="871203"/>
    <lineage>
        <taxon>Bacteria</taxon>
        <taxon>Pseudomonadati</taxon>
        <taxon>Pseudomonadota</taxon>
        <taxon>Betaproteobacteria</taxon>
        <taxon>Burkholderiales</taxon>
        <taxon>Burkholderiaceae</taxon>
        <taxon>Caballeronia</taxon>
    </lineage>
</organism>
<feature type="signal peptide" evidence="1">
    <location>
        <begin position="1"/>
        <end position="27"/>
    </location>
</feature>
<evidence type="ECO:0000313" key="2">
    <source>
        <dbReference type="EMBL" id="KDR33733.1"/>
    </source>
</evidence>
<gene>
    <name evidence="2" type="ORF">BG60_00770</name>
</gene>
<sequence length="121" mass="13342">MRSHQTKRATFLAITMLTCASTFAATAATDADPLAFTVQTPTGGTSRLIYADDDGWRLDDRDANLKPTEARITQASTEPQKEASAGERPMTVFIDGPTGFTYVWIRDQGWKYVGRISGRNH</sequence>
<proteinExistence type="predicted"/>
<keyword evidence="1" id="KW-0732">Signal</keyword>
<evidence type="ECO:0008006" key="4">
    <source>
        <dbReference type="Google" id="ProtNLM"/>
    </source>
</evidence>
<dbReference type="OrthoDB" id="9131151at2"/>
<feature type="chain" id="PRO_5024832634" description="Lipoprotein" evidence="1">
    <location>
        <begin position="28"/>
        <end position="121"/>
    </location>
</feature>
<evidence type="ECO:0000313" key="3">
    <source>
        <dbReference type="Proteomes" id="UP000027451"/>
    </source>
</evidence>
<protein>
    <recommendedName>
        <fullName evidence="4">Lipoprotein</fullName>
    </recommendedName>
</protein>
<dbReference type="AlphaFoldDB" id="A0A656QT48"/>
<evidence type="ECO:0000256" key="1">
    <source>
        <dbReference type="SAM" id="SignalP"/>
    </source>
</evidence>
<reference evidence="2 3" key="1">
    <citation type="submission" date="2014-03" db="EMBL/GenBank/DDBJ databases">
        <title>Draft Genome Sequences of Four Burkholderia Strains.</title>
        <authorList>
            <person name="Liu X.Y."/>
            <person name="Li C.X."/>
            <person name="Xu J.H."/>
        </authorList>
    </citation>
    <scope>NUCLEOTIDE SEQUENCE [LARGE SCALE GENOMIC DNA]</scope>
    <source>
        <strain evidence="2 3">OP-1</strain>
    </source>
</reference>